<keyword evidence="7" id="KW-0732">Signal</keyword>
<dbReference type="SUPFAM" id="SSF46626">
    <property type="entry name" value="Cytochrome c"/>
    <property type="match status" value="1"/>
</dbReference>
<evidence type="ECO:0000256" key="5">
    <source>
        <dbReference type="ARBA" id="ARBA00023004"/>
    </source>
</evidence>
<dbReference type="AlphaFoldDB" id="A0A841L4Q4"/>
<organism evidence="9 10">
    <name type="scientific">Polymorphobacter multimanifer</name>
    <dbReference type="NCBI Taxonomy" id="1070431"/>
    <lineage>
        <taxon>Bacteria</taxon>
        <taxon>Pseudomonadati</taxon>
        <taxon>Pseudomonadota</taxon>
        <taxon>Alphaproteobacteria</taxon>
        <taxon>Sphingomonadales</taxon>
        <taxon>Sphingosinicellaceae</taxon>
        <taxon>Polymorphobacter</taxon>
    </lineage>
</organism>
<dbReference type="InterPro" id="IPR036909">
    <property type="entry name" value="Cyt_c-like_dom_sf"/>
</dbReference>
<reference evidence="9 10" key="1">
    <citation type="submission" date="2020-08" db="EMBL/GenBank/DDBJ databases">
        <title>Genomic Encyclopedia of Type Strains, Phase IV (KMG-IV): sequencing the most valuable type-strain genomes for metagenomic binning, comparative biology and taxonomic classification.</title>
        <authorList>
            <person name="Goeker M."/>
        </authorList>
    </citation>
    <scope>NUCLEOTIDE SEQUENCE [LARGE SCALE GENOMIC DNA]</scope>
    <source>
        <strain evidence="9 10">DSM 102189</strain>
    </source>
</reference>
<evidence type="ECO:0000313" key="10">
    <source>
        <dbReference type="Proteomes" id="UP000538147"/>
    </source>
</evidence>
<dbReference type="Gene3D" id="1.10.760.10">
    <property type="entry name" value="Cytochrome c-like domain"/>
    <property type="match status" value="1"/>
</dbReference>
<keyword evidence="1" id="KW-0813">Transport</keyword>
<dbReference type="PRINTS" id="PR00604">
    <property type="entry name" value="CYTCHRMECIAB"/>
</dbReference>
<protein>
    <submittedName>
        <fullName evidence="9">Cytochrome c</fullName>
    </submittedName>
</protein>
<keyword evidence="3 6" id="KW-0479">Metal-binding</keyword>
<dbReference type="PANTHER" id="PTHR11961">
    <property type="entry name" value="CYTOCHROME C"/>
    <property type="match status" value="1"/>
</dbReference>
<evidence type="ECO:0000259" key="8">
    <source>
        <dbReference type="PROSITE" id="PS51007"/>
    </source>
</evidence>
<accession>A0A841L4Q4</accession>
<name>A0A841L4Q4_9SPHN</name>
<evidence type="ECO:0000256" key="7">
    <source>
        <dbReference type="SAM" id="SignalP"/>
    </source>
</evidence>
<evidence type="ECO:0000256" key="4">
    <source>
        <dbReference type="ARBA" id="ARBA00022982"/>
    </source>
</evidence>
<dbReference type="EMBL" id="JACIIV010000009">
    <property type="protein sequence ID" value="MBB6227256.1"/>
    <property type="molecule type" value="Genomic_DNA"/>
</dbReference>
<keyword evidence="2 6" id="KW-0349">Heme</keyword>
<dbReference type="GO" id="GO:0009055">
    <property type="term" value="F:electron transfer activity"/>
    <property type="evidence" value="ECO:0007669"/>
    <property type="project" value="InterPro"/>
</dbReference>
<dbReference type="Pfam" id="PF00034">
    <property type="entry name" value="Cytochrom_C"/>
    <property type="match status" value="1"/>
</dbReference>
<evidence type="ECO:0000256" key="1">
    <source>
        <dbReference type="ARBA" id="ARBA00022448"/>
    </source>
</evidence>
<feature type="domain" description="Cytochrome c" evidence="8">
    <location>
        <begin position="68"/>
        <end position="167"/>
    </location>
</feature>
<dbReference type="RefSeq" id="WP_184197506.1">
    <property type="nucleotide sequence ID" value="NZ_BMOX01000025.1"/>
</dbReference>
<dbReference type="PROSITE" id="PS51257">
    <property type="entry name" value="PROKAR_LIPOPROTEIN"/>
    <property type="match status" value="1"/>
</dbReference>
<feature type="signal peptide" evidence="7">
    <location>
        <begin position="1"/>
        <end position="21"/>
    </location>
</feature>
<evidence type="ECO:0000256" key="2">
    <source>
        <dbReference type="ARBA" id="ARBA00022617"/>
    </source>
</evidence>
<dbReference type="InterPro" id="IPR009056">
    <property type="entry name" value="Cyt_c-like_dom"/>
</dbReference>
<evidence type="ECO:0000256" key="3">
    <source>
        <dbReference type="ARBA" id="ARBA00022723"/>
    </source>
</evidence>
<dbReference type="Proteomes" id="UP000538147">
    <property type="component" value="Unassembled WGS sequence"/>
</dbReference>
<feature type="chain" id="PRO_5032628504" evidence="7">
    <location>
        <begin position="22"/>
        <end position="167"/>
    </location>
</feature>
<dbReference type="PROSITE" id="PS51007">
    <property type="entry name" value="CYTC"/>
    <property type="match status" value="1"/>
</dbReference>
<evidence type="ECO:0000313" key="9">
    <source>
        <dbReference type="EMBL" id="MBB6227256.1"/>
    </source>
</evidence>
<dbReference type="GO" id="GO:0020037">
    <property type="term" value="F:heme binding"/>
    <property type="evidence" value="ECO:0007669"/>
    <property type="project" value="InterPro"/>
</dbReference>
<gene>
    <name evidence="9" type="ORF">FHS79_001422</name>
</gene>
<sequence length="167" mass="17116">MISHRTSLRVLALAAAATALSACGGGDKPATETAETTTPAAEAPAVDVAAPAAEAPAVETVAFASLTGDAANGEKVFGQCRACHVTDPGVNRVGPSLHGVIGRTAGSIEGFKYSPANKNSGLVWSEEQLFTYLEAPQKTIPGTYMAFAGLKKPQDRADVIAYLKTQA</sequence>
<keyword evidence="5 6" id="KW-0408">Iron</keyword>
<comment type="caution">
    <text evidence="9">The sequence shown here is derived from an EMBL/GenBank/DDBJ whole genome shotgun (WGS) entry which is preliminary data.</text>
</comment>
<dbReference type="GO" id="GO:0046872">
    <property type="term" value="F:metal ion binding"/>
    <property type="evidence" value="ECO:0007669"/>
    <property type="project" value="UniProtKB-KW"/>
</dbReference>
<keyword evidence="10" id="KW-1185">Reference proteome</keyword>
<keyword evidence="4" id="KW-0249">Electron transport</keyword>
<evidence type="ECO:0000256" key="6">
    <source>
        <dbReference type="PROSITE-ProRule" id="PRU00433"/>
    </source>
</evidence>
<dbReference type="InterPro" id="IPR002327">
    <property type="entry name" value="Cyt_c_1A/1B"/>
</dbReference>
<proteinExistence type="predicted"/>